<comment type="cofactor">
    <cofactor evidence="1 3">
        <name>FAD</name>
        <dbReference type="ChEBI" id="CHEBI:57692"/>
    </cofactor>
</comment>
<dbReference type="STRING" id="58919.A0A316Z878"/>
<gene>
    <name evidence="5" type="ORF">FA09DRAFT_330831</name>
</gene>
<dbReference type="GO" id="GO:0050660">
    <property type="term" value="F:flavin adenine dinucleotide binding"/>
    <property type="evidence" value="ECO:0007669"/>
    <property type="project" value="InterPro"/>
</dbReference>
<dbReference type="PANTHER" id="PTHR11552">
    <property type="entry name" value="GLUCOSE-METHANOL-CHOLINE GMC OXIDOREDUCTASE"/>
    <property type="match status" value="1"/>
</dbReference>
<dbReference type="AlphaFoldDB" id="A0A316Z878"/>
<dbReference type="SUPFAM" id="SSF51905">
    <property type="entry name" value="FAD/NAD(P)-binding domain"/>
    <property type="match status" value="1"/>
</dbReference>
<sequence length="502" mass="55742">MDVVLDLSRWLELLGSELDYDYPTTEQPMGNSHIRHSRARVLGGCSSHNTLISFRPFNEDLDLWAREFGCPSWSAHRLQPYGDRIKLNTLPVAHQQRNHVVKDWVAASSSATGAPVIDDFNAQIVHRGGFSSGVGFFNISYDPHTGQRSSASTAYLHDIMPHGPHRRNNLHLFLETWANRIVFDEQEPLHARGVAVTTRAGLSKTLTARREVILCAGAIDTPRLMLHSGLGPRAELEALGLPCRKDLPGVGENLIDHPESIWMAETRDTPPETVMSSDAGLFLRVLPSSAEPWTVMKEEIARIPDLMFHIYQVPFADNTERMGYPRPQNAICMTPNIPRSQCKGKLSLASADPAEKPLLNFRYFEDAHGYDARILVEGIKIARRIAQTSPFKEHVVREIAPGPNVQTDEEISEYARRAAHTVYHPAGTCRMGTPADDALVVVDERDLRVVGTRGLVVCDASLMPLLPTVNPMLTVLAVAERAADLLADEAYGHARELPSWSE</sequence>
<dbReference type="PANTHER" id="PTHR11552:SF152">
    <property type="entry name" value="OXIDASE (CODA), PUTATIVE (AFU_ORTHOLOGUE AFUA_8G04090)-RELATED"/>
    <property type="match status" value="1"/>
</dbReference>
<dbReference type="PIRSF" id="PIRSF000137">
    <property type="entry name" value="Alcohol_oxidase"/>
    <property type="match status" value="1"/>
</dbReference>
<proteinExistence type="inferred from homology"/>
<dbReference type="Pfam" id="PF00732">
    <property type="entry name" value="GMC_oxred_N"/>
    <property type="match status" value="1"/>
</dbReference>
<keyword evidence="3" id="KW-0285">Flavoprotein</keyword>
<evidence type="ECO:0000259" key="4">
    <source>
        <dbReference type="PROSITE" id="PS00624"/>
    </source>
</evidence>
<evidence type="ECO:0000313" key="5">
    <source>
        <dbReference type="EMBL" id="PWN97198.1"/>
    </source>
</evidence>
<dbReference type="OrthoDB" id="269227at2759"/>
<dbReference type="InterPro" id="IPR000172">
    <property type="entry name" value="GMC_OxRdtase_N"/>
</dbReference>
<protein>
    <submittedName>
        <fullName evidence="5">Alcohol oxidase</fullName>
    </submittedName>
</protein>
<comment type="similarity">
    <text evidence="2">Belongs to the GMC oxidoreductase family.</text>
</comment>
<reference evidence="5 6" key="1">
    <citation type="journal article" date="2018" name="Mol. Biol. Evol.">
        <title>Broad Genomic Sampling Reveals a Smut Pathogenic Ancestry of the Fungal Clade Ustilaginomycotina.</title>
        <authorList>
            <person name="Kijpornyongpan T."/>
            <person name="Mondo S.J."/>
            <person name="Barry K."/>
            <person name="Sandor L."/>
            <person name="Lee J."/>
            <person name="Lipzen A."/>
            <person name="Pangilinan J."/>
            <person name="LaButti K."/>
            <person name="Hainaut M."/>
            <person name="Henrissat B."/>
            <person name="Grigoriev I.V."/>
            <person name="Spatafora J.W."/>
            <person name="Aime M.C."/>
        </authorList>
    </citation>
    <scope>NUCLEOTIDE SEQUENCE [LARGE SCALE GENOMIC DNA]</scope>
    <source>
        <strain evidence="5 6">MCA 4186</strain>
    </source>
</reference>
<evidence type="ECO:0000256" key="1">
    <source>
        <dbReference type="ARBA" id="ARBA00001974"/>
    </source>
</evidence>
<dbReference type="Pfam" id="PF05199">
    <property type="entry name" value="GMC_oxred_C"/>
    <property type="match status" value="1"/>
</dbReference>
<feature type="binding site" evidence="3">
    <location>
        <position position="41"/>
    </location>
    <ligand>
        <name>FAD</name>
        <dbReference type="ChEBI" id="CHEBI:57692"/>
    </ligand>
</feature>
<dbReference type="Proteomes" id="UP000245946">
    <property type="component" value="Unassembled WGS sequence"/>
</dbReference>
<feature type="domain" description="Glucose-methanol-choline oxidoreductase N-terminal" evidence="4">
    <location>
        <begin position="217"/>
        <end position="231"/>
    </location>
</feature>
<dbReference type="InterPro" id="IPR012132">
    <property type="entry name" value="GMC_OxRdtase"/>
</dbReference>
<keyword evidence="3" id="KW-0274">FAD</keyword>
<dbReference type="RefSeq" id="XP_025597477.1">
    <property type="nucleotide sequence ID" value="XM_025742759.1"/>
</dbReference>
<dbReference type="Gene3D" id="3.50.50.60">
    <property type="entry name" value="FAD/NAD(P)-binding domain"/>
    <property type="match status" value="1"/>
</dbReference>
<dbReference type="GeneID" id="37270303"/>
<evidence type="ECO:0000256" key="2">
    <source>
        <dbReference type="ARBA" id="ARBA00010790"/>
    </source>
</evidence>
<dbReference type="Gene3D" id="3.30.560.10">
    <property type="entry name" value="Glucose Oxidase, domain 3"/>
    <property type="match status" value="1"/>
</dbReference>
<keyword evidence="6" id="KW-1185">Reference proteome</keyword>
<dbReference type="InterPro" id="IPR036188">
    <property type="entry name" value="FAD/NAD-bd_sf"/>
</dbReference>
<organism evidence="5 6">
    <name type="scientific">Tilletiopsis washingtonensis</name>
    <dbReference type="NCBI Taxonomy" id="58919"/>
    <lineage>
        <taxon>Eukaryota</taxon>
        <taxon>Fungi</taxon>
        <taxon>Dikarya</taxon>
        <taxon>Basidiomycota</taxon>
        <taxon>Ustilaginomycotina</taxon>
        <taxon>Exobasidiomycetes</taxon>
        <taxon>Entylomatales</taxon>
        <taxon>Entylomatales incertae sedis</taxon>
        <taxon>Tilletiopsis</taxon>
    </lineage>
</organism>
<name>A0A316Z878_9BASI</name>
<dbReference type="PROSITE" id="PS00624">
    <property type="entry name" value="GMC_OXRED_2"/>
    <property type="match status" value="1"/>
</dbReference>
<evidence type="ECO:0000256" key="3">
    <source>
        <dbReference type="PIRSR" id="PIRSR000137-2"/>
    </source>
</evidence>
<evidence type="ECO:0000313" key="6">
    <source>
        <dbReference type="Proteomes" id="UP000245946"/>
    </source>
</evidence>
<dbReference type="SUPFAM" id="SSF54373">
    <property type="entry name" value="FAD-linked reductases, C-terminal domain"/>
    <property type="match status" value="1"/>
</dbReference>
<dbReference type="GO" id="GO:0016614">
    <property type="term" value="F:oxidoreductase activity, acting on CH-OH group of donors"/>
    <property type="evidence" value="ECO:0007669"/>
    <property type="project" value="InterPro"/>
</dbReference>
<accession>A0A316Z878</accession>
<dbReference type="InterPro" id="IPR007867">
    <property type="entry name" value="GMC_OxRtase_C"/>
</dbReference>
<dbReference type="EMBL" id="KZ819296">
    <property type="protein sequence ID" value="PWN97198.1"/>
    <property type="molecule type" value="Genomic_DNA"/>
</dbReference>